<accession>A0A5J5EYT5</accession>
<organism evidence="2 3">
    <name type="scientific">Sphaerosporella brunnea</name>
    <dbReference type="NCBI Taxonomy" id="1250544"/>
    <lineage>
        <taxon>Eukaryota</taxon>
        <taxon>Fungi</taxon>
        <taxon>Dikarya</taxon>
        <taxon>Ascomycota</taxon>
        <taxon>Pezizomycotina</taxon>
        <taxon>Pezizomycetes</taxon>
        <taxon>Pezizales</taxon>
        <taxon>Pyronemataceae</taxon>
        <taxon>Sphaerosporella</taxon>
    </lineage>
</organism>
<evidence type="ECO:0000313" key="2">
    <source>
        <dbReference type="EMBL" id="KAA8906864.1"/>
    </source>
</evidence>
<comment type="caution">
    <text evidence="2">The sequence shown here is derived from an EMBL/GenBank/DDBJ whole genome shotgun (WGS) entry which is preliminary data.</text>
</comment>
<evidence type="ECO:0000313" key="3">
    <source>
        <dbReference type="Proteomes" id="UP000326924"/>
    </source>
</evidence>
<name>A0A5J5EYT5_9PEZI</name>
<dbReference type="EMBL" id="VXIS01000084">
    <property type="protein sequence ID" value="KAA8906864.1"/>
    <property type="molecule type" value="Genomic_DNA"/>
</dbReference>
<dbReference type="Proteomes" id="UP000326924">
    <property type="component" value="Unassembled WGS sequence"/>
</dbReference>
<evidence type="ECO:0000256" key="1">
    <source>
        <dbReference type="SAM" id="MobiDB-lite"/>
    </source>
</evidence>
<dbReference type="AlphaFoldDB" id="A0A5J5EYT5"/>
<sequence>MSLSRNNPILQKALDQYSLAVQQLKFLLPLLPPSNRAQLPPHLSHRRNVHAVRRATAKIEGMVATIRAQLRGGNGGVIAKHEAAGKVSNHVVGNHAPEVSVSSLRRCNLYATSMVDPQLTFMKSLQKDSDGTGTLGDPVSSSASPSLTPIGPDYTGCKRDPQATNTGASKPASEDSDNTTSSLHVSRDPACWSADDFNLMVAITSHNRELVAGVCTIMTYLKRHGESWTDIEGFYALLLAYEGRLCGSRST</sequence>
<reference evidence="2 3" key="1">
    <citation type="submission" date="2019-09" db="EMBL/GenBank/DDBJ databases">
        <title>Draft genome of the ectomycorrhizal ascomycete Sphaerosporella brunnea.</title>
        <authorList>
            <consortium name="DOE Joint Genome Institute"/>
            <person name="Benucci G.M."/>
            <person name="Marozzi G."/>
            <person name="Antonielli L."/>
            <person name="Sanchez S."/>
            <person name="Marco P."/>
            <person name="Wang X."/>
            <person name="Falini L.B."/>
            <person name="Barry K."/>
            <person name="Haridas S."/>
            <person name="Lipzen A."/>
            <person name="Labutti K."/>
            <person name="Grigoriev I.V."/>
            <person name="Murat C."/>
            <person name="Martin F."/>
            <person name="Albertini E."/>
            <person name="Donnini D."/>
            <person name="Bonito G."/>
        </authorList>
    </citation>
    <scope>NUCLEOTIDE SEQUENCE [LARGE SCALE GENOMIC DNA]</scope>
    <source>
        <strain evidence="2 3">Sb_GMNB300</strain>
    </source>
</reference>
<protein>
    <submittedName>
        <fullName evidence="2">Uncharacterized protein</fullName>
    </submittedName>
</protein>
<gene>
    <name evidence="2" type="ORF">FN846DRAFT_890001</name>
</gene>
<dbReference type="InParanoid" id="A0A5J5EYT5"/>
<feature type="region of interest" description="Disordered" evidence="1">
    <location>
        <begin position="126"/>
        <end position="186"/>
    </location>
</feature>
<keyword evidence="3" id="KW-1185">Reference proteome</keyword>
<proteinExistence type="predicted"/>